<evidence type="ECO:0000313" key="1">
    <source>
        <dbReference type="EMBL" id="NFF88096.1"/>
    </source>
</evidence>
<dbReference type="GO" id="GO:0009236">
    <property type="term" value="P:cobalamin biosynthetic process"/>
    <property type="evidence" value="ECO:0007669"/>
    <property type="project" value="InterPro"/>
</dbReference>
<dbReference type="InterPro" id="IPR003724">
    <property type="entry name" value="CblAdoTrfase_CobA"/>
</dbReference>
<dbReference type="PANTHER" id="PTHR46638:SF1">
    <property type="entry name" value="CORRINOID ADENOSYLTRANSFERASE"/>
    <property type="match status" value="1"/>
</dbReference>
<organism evidence="2 3">
    <name type="scientific">Clostridium botulinum</name>
    <dbReference type="NCBI Taxonomy" id="1491"/>
    <lineage>
        <taxon>Bacteria</taxon>
        <taxon>Bacillati</taxon>
        <taxon>Bacillota</taxon>
        <taxon>Clostridia</taxon>
        <taxon>Eubacteriales</taxon>
        <taxon>Clostridiaceae</taxon>
        <taxon>Clostridium</taxon>
    </lineage>
</organism>
<reference evidence="3 4" key="1">
    <citation type="submission" date="2019-04" db="EMBL/GenBank/DDBJ databases">
        <title>Genome sequencing of Clostridium botulinum Groups I-IV and Clostridium butyricum.</title>
        <authorList>
            <person name="Brunt J."/>
            <person name="Van Vliet A.H.M."/>
            <person name="Stringer S.C."/>
            <person name="Carter A.T."/>
            <person name="Peck M.W."/>
        </authorList>
    </citation>
    <scope>NUCLEOTIDE SEQUENCE [LARGE SCALE GENOMIC DNA]</scope>
    <source>
        <strain evidence="1 4">1605</strain>
        <strain evidence="2 3">CB-K-33E</strain>
    </source>
</reference>
<dbReference type="AlphaFoldDB" id="A0A0C2SES4"/>
<dbReference type="InterPro" id="IPR027417">
    <property type="entry name" value="P-loop_NTPase"/>
</dbReference>
<dbReference type="RefSeq" id="WP_017825249.1">
    <property type="nucleotide sequence ID" value="NZ_JACBBZ010000002.1"/>
</dbReference>
<evidence type="ECO:0000313" key="4">
    <source>
        <dbReference type="Proteomes" id="UP000476820"/>
    </source>
</evidence>
<dbReference type="EMBL" id="SWOV01000021">
    <property type="protein sequence ID" value="NFF88096.1"/>
    <property type="molecule type" value="Genomic_DNA"/>
</dbReference>
<keyword evidence="2" id="KW-0808">Transferase</keyword>
<dbReference type="PIRSF" id="PIRSF015617">
    <property type="entry name" value="Adensltrnsf_CobA"/>
    <property type="match status" value="1"/>
</dbReference>
<name>A0A0C2SES4_CLOBO</name>
<accession>A0A0C2SES4</accession>
<comment type="caution">
    <text evidence="2">The sequence shown here is derived from an EMBL/GenBank/DDBJ whole genome shotgun (WGS) entry which is preliminary data.</text>
</comment>
<dbReference type="Pfam" id="PF02572">
    <property type="entry name" value="CobA_CobO_BtuR"/>
    <property type="match status" value="1"/>
</dbReference>
<evidence type="ECO:0000313" key="2">
    <source>
        <dbReference type="EMBL" id="NFN34248.1"/>
    </source>
</evidence>
<dbReference type="Proteomes" id="UP000476820">
    <property type="component" value="Unassembled WGS sequence"/>
</dbReference>
<gene>
    <name evidence="1" type="ORF">FC774_09490</name>
    <name evidence="2" type="ORF">FDB51_03710</name>
</gene>
<protein>
    <submittedName>
        <fullName evidence="2">Cob(I)yrinic acid a,c-diamide adenosyltransferase</fullName>
    </submittedName>
</protein>
<sequence length="177" mass="19952">MMDLGLIHIYCGNGKGKTTAAMGLGMRAAGRDKKVLLTQFLKDNTTGELTSISKIGENFQVVKGEPVKTFFKFMTEEEQKHTKLEHEKRFKDVILKVIEENYDVLILDEIIAATNLELVSLKSVIEFLKNKPNGLEVVMTGRNPNEKLIELADYVSEIQAIKHPYEKGINSRIGIEK</sequence>
<dbReference type="EMBL" id="SWVK01000004">
    <property type="protein sequence ID" value="NFN34248.1"/>
    <property type="molecule type" value="Genomic_DNA"/>
</dbReference>
<dbReference type="Proteomes" id="UP000473681">
    <property type="component" value="Unassembled WGS sequence"/>
</dbReference>
<dbReference type="GO" id="GO:0008817">
    <property type="term" value="F:corrinoid adenosyltransferase activity"/>
    <property type="evidence" value="ECO:0007669"/>
    <property type="project" value="InterPro"/>
</dbReference>
<dbReference type="Gene3D" id="3.40.50.300">
    <property type="entry name" value="P-loop containing nucleotide triphosphate hydrolases"/>
    <property type="match status" value="1"/>
</dbReference>
<evidence type="ECO:0000313" key="3">
    <source>
        <dbReference type="Proteomes" id="UP000473681"/>
    </source>
</evidence>
<proteinExistence type="predicted"/>
<dbReference type="PANTHER" id="PTHR46638">
    <property type="entry name" value="CORRINOID ADENOSYLTRANSFERASE"/>
    <property type="match status" value="1"/>
</dbReference>
<dbReference type="OrthoDB" id="9810309at2"/>
<dbReference type="SUPFAM" id="SSF52540">
    <property type="entry name" value="P-loop containing nucleoside triphosphate hydrolases"/>
    <property type="match status" value="1"/>
</dbReference>
<dbReference type="GO" id="GO:0005524">
    <property type="term" value="F:ATP binding"/>
    <property type="evidence" value="ECO:0007669"/>
    <property type="project" value="InterPro"/>
</dbReference>